<dbReference type="AlphaFoldDB" id="A0A7M5V7J3"/>
<sequence>MKLIECILVLAVMVNTCESRFKLVKVLRKLNTEYQRTRDILSSKALEVAILGDGKKIDKRMACLKTIEIPTEEDIFTEKPPAKLIGKHYLRLNFNKIVLEVFNKELQNGFPLLNTLPTEDGKIEKLREIQNEIQKRLKNQTSNIEKQLELFKDAAKINGLDIALTEQQAFKLKIKLQFIEMKNEKEYSECFNEFARLRQFFNNLRYFYEDFIADGKVRIRQCRLFG</sequence>
<dbReference type="RefSeq" id="XP_066933247.1">
    <property type="nucleotide sequence ID" value="XM_067077146.1"/>
</dbReference>
<dbReference type="Proteomes" id="UP000594262">
    <property type="component" value="Unplaced"/>
</dbReference>
<evidence type="ECO:0000313" key="3">
    <source>
        <dbReference type="Proteomes" id="UP000594262"/>
    </source>
</evidence>
<evidence type="ECO:0000313" key="2">
    <source>
        <dbReference type="EnsemblMetazoa" id="CLYHEMP004817.1"/>
    </source>
</evidence>
<evidence type="ECO:0000256" key="1">
    <source>
        <dbReference type="SAM" id="SignalP"/>
    </source>
</evidence>
<keyword evidence="3" id="KW-1185">Reference proteome</keyword>
<keyword evidence="1" id="KW-0732">Signal</keyword>
<proteinExistence type="predicted"/>
<name>A0A7M5V7J3_9CNID</name>
<protein>
    <submittedName>
        <fullName evidence="2">Uncharacterized protein</fullName>
    </submittedName>
</protein>
<feature type="signal peptide" evidence="1">
    <location>
        <begin position="1"/>
        <end position="19"/>
    </location>
</feature>
<dbReference type="GeneID" id="136820911"/>
<dbReference type="EnsemblMetazoa" id="CLYHEMT004817.1">
    <property type="protein sequence ID" value="CLYHEMP004817.1"/>
    <property type="gene ID" value="CLYHEMG004817"/>
</dbReference>
<reference evidence="2" key="1">
    <citation type="submission" date="2021-01" db="UniProtKB">
        <authorList>
            <consortium name="EnsemblMetazoa"/>
        </authorList>
    </citation>
    <scope>IDENTIFICATION</scope>
</reference>
<organism evidence="2 3">
    <name type="scientific">Clytia hemisphaerica</name>
    <dbReference type="NCBI Taxonomy" id="252671"/>
    <lineage>
        <taxon>Eukaryota</taxon>
        <taxon>Metazoa</taxon>
        <taxon>Cnidaria</taxon>
        <taxon>Hydrozoa</taxon>
        <taxon>Hydroidolina</taxon>
        <taxon>Leptothecata</taxon>
        <taxon>Obeliida</taxon>
        <taxon>Clytiidae</taxon>
        <taxon>Clytia</taxon>
    </lineage>
</organism>
<accession>A0A7M5V7J3</accession>
<feature type="chain" id="PRO_5029448648" evidence="1">
    <location>
        <begin position="20"/>
        <end position="226"/>
    </location>
</feature>